<feature type="DNA-binding region" description="H-T-H motif" evidence="4">
    <location>
        <begin position="28"/>
        <end position="47"/>
    </location>
</feature>
<evidence type="ECO:0000256" key="1">
    <source>
        <dbReference type="ARBA" id="ARBA00023015"/>
    </source>
</evidence>
<sequence>MLKGQLTRTAILEQAFETAARIGFDALSLATLAQDTSMSKSGLYAHFKSKEALQQAVLELATERFATMVVRPALRERRGEARLRALFEGYLAWICGSATRGYCLFMALGQEYRDRPGPIRERVVQALGAWHGVIARVVEGAIAVGELPPDTDARQFAFEMVGIGMSFQQSFQLLGRADAQLLARDAFDGLLARSRLPKGRPSGRHQVAARV</sequence>
<dbReference type="RefSeq" id="WP_071019921.1">
    <property type="nucleotide sequence ID" value="NZ_CP017755.1"/>
</dbReference>
<dbReference type="Gene3D" id="1.10.10.60">
    <property type="entry name" value="Homeodomain-like"/>
    <property type="match status" value="1"/>
</dbReference>
<evidence type="ECO:0000256" key="3">
    <source>
        <dbReference type="ARBA" id="ARBA00023163"/>
    </source>
</evidence>
<evidence type="ECO:0000313" key="6">
    <source>
        <dbReference type="EMBL" id="AOZ09541.1"/>
    </source>
</evidence>
<evidence type="ECO:0000313" key="7">
    <source>
        <dbReference type="Proteomes" id="UP000177515"/>
    </source>
</evidence>
<dbReference type="Gene3D" id="1.10.357.10">
    <property type="entry name" value="Tetracycline Repressor, domain 2"/>
    <property type="match status" value="1"/>
</dbReference>
<keyword evidence="3" id="KW-0804">Transcription</keyword>
<dbReference type="EMBL" id="CP017755">
    <property type="protein sequence ID" value="AOZ09541.1"/>
    <property type="molecule type" value="Genomic_DNA"/>
</dbReference>
<dbReference type="Pfam" id="PF00440">
    <property type="entry name" value="TetR_N"/>
    <property type="match status" value="1"/>
</dbReference>
<evidence type="ECO:0000256" key="4">
    <source>
        <dbReference type="PROSITE-ProRule" id="PRU00335"/>
    </source>
</evidence>
<dbReference type="InterPro" id="IPR009057">
    <property type="entry name" value="Homeodomain-like_sf"/>
</dbReference>
<name>A0ABM7D8H7_9BURK</name>
<keyword evidence="7" id="KW-1185">Reference proteome</keyword>
<gene>
    <name evidence="6" type="ORF">BKK80_27760</name>
</gene>
<protein>
    <submittedName>
        <fullName evidence="6">XRE family transcriptional regulator</fullName>
    </submittedName>
</protein>
<dbReference type="InterPro" id="IPR011075">
    <property type="entry name" value="TetR_C"/>
</dbReference>
<dbReference type="PANTHER" id="PTHR47506">
    <property type="entry name" value="TRANSCRIPTIONAL REGULATORY PROTEIN"/>
    <property type="match status" value="1"/>
</dbReference>
<evidence type="ECO:0000259" key="5">
    <source>
        <dbReference type="PROSITE" id="PS50977"/>
    </source>
</evidence>
<proteinExistence type="predicted"/>
<dbReference type="PANTHER" id="PTHR47506:SF6">
    <property type="entry name" value="HTH-TYPE TRANSCRIPTIONAL REPRESSOR NEMR"/>
    <property type="match status" value="1"/>
</dbReference>
<dbReference type="SUPFAM" id="SSF46689">
    <property type="entry name" value="Homeodomain-like"/>
    <property type="match status" value="1"/>
</dbReference>
<dbReference type="Proteomes" id="UP000177515">
    <property type="component" value="Chromosome 2"/>
</dbReference>
<dbReference type="InterPro" id="IPR001647">
    <property type="entry name" value="HTH_TetR"/>
</dbReference>
<dbReference type="PRINTS" id="PR00455">
    <property type="entry name" value="HTHTETR"/>
</dbReference>
<dbReference type="Pfam" id="PF16925">
    <property type="entry name" value="TetR_C_13"/>
    <property type="match status" value="1"/>
</dbReference>
<dbReference type="SUPFAM" id="SSF48498">
    <property type="entry name" value="Tetracyclin repressor-like, C-terminal domain"/>
    <property type="match status" value="1"/>
</dbReference>
<keyword evidence="1" id="KW-0805">Transcription regulation</keyword>
<dbReference type="PROSITE" id="PS50977">
    <property type="entry name" value="HTH_TETR_2"/>
    <property type="match status" value="1"/>
</dbReference>
<dbReference type="InterPro" id="IPR036271">
    <property type="entry name" value="Tet_transcr_reg_TetR-rel_C_sf"/>
</dbReference>
<accession>A0ABM7D8H7</accession>
<reference evidence="6 7" key="1">
    <citation type="submission" date="2016-10" db="EMBL/GenBank/DDBJ databases">
        <title>Complete genome sequences of three Cupriavidus strains isolated from various Malaysian environments.</title>
        <authorList>
            <person name="Abdullah A.A.-A."/>
            <person name="Shafie N.A.H."/>
            <person name="Lau N.S."/>
        </authorList>
    </citation>
    <scope>NUCLEOTIDE SEQUENCE [LARGE SCALE GENOMIC DNA]</scope>
    <source>
        <strain evidence="6 7">USMAA1020</strain>
    </source>
</reference>
<feature type="domain" description="HTH tetR-type" evidence="5">
    <location>
        <begin position="5"/>
        <end position="65"/>
    </location>
</feature>
<evidence type="ECO:0000256" key="2">
    <source>
        <dbReference type="ARBA" id="ARBA00023125"/>
    </source>
</evidence>
<organism evidence="6 7">
    <name type="scientific">Cupriavidus malaysiensis</name>
    <dbReference type="NCBI Taxonomy" id="367825"/>
    <lineage>
        <taxon>Bacteria</taxon>
        <taxon>Pseudomonadati</taxon>
        <taxon>Pseudomonadota</taxon>
        <taxon>Betaproteobacteria</taxon>
        <taxon>Burkholderiales</taxon>
        <taxon>Burkholderiaceae</taxon>
        <taxon>Cupriavidus</taxon>
    </lineage>
</organism>
<keyword evidence="2 4" id="KW-0238">DNA-binding</keyword>